<sequence>MWMGLKGQSWEHSTSADKKLHSTRISLAFGSRSTAVGNREYASTFNMTELWDRLQGADCNDRGTSCLTKLCDGIREDRDATDMLPGLQHHSCFTSAQSDIRLQTF</sequence>
<organism evidence="1">
    <name type="scientific">Brassica cretica</name>
    <name type="common">Mustard</name>
    <dbReference type="NCBI Taxonomy" id="69181"/>
    <lineage>
        <taxon>Eukaryota</taxon>
        <taxon>Viridiplantae</taxon>
        <taxon>Streptophyta</taxon>
        <taxon>Embryophyta</taxon>
        <taxon>Tracheophyta</taxon>
        <taxon>Spermatophyta</taxon>
        <taxon>Magnoliopsida</taxon>
        <taxon>eudicotyledons</taxon>
        <taxon>Gunneridae</taxon>
        <taxon>Pentapetalae</taxon>
        <taxon>rosids</taxon>
        <taxon>malvids</taxon>
        <taxon>Brassicales</taxon>
        <taxon>Brassicaceae</taxon>
        <taxon>Brassiceae</taxon>
        <taxon>Brassica</taxon>
    </lineage>
</organism>
<dbReference type="AlphaFoldDB" id="A0A8S9IY71"/>
<proteinExistence type="predicted"/>
<comment type="caution">
    <text evidence="1">The sequence shown here is derived from an EMBL/GenBank/DDBJ whole genome shotgun (WGS) entry which is preliminary data.</text>
</comment>
<accession>A0A8S9IY71</accession>
<evidence type="ECO:0000313" key="1">
    <source>
        <dbReference type="EMBL" id="KAF2574293.1"/>
    </source>
</evidence>
<reference evidence="1" key="1">
    <citation type="submission" date="2019-12" db="EMBL/GenBank/DDBJ databases">
        <title>Genome sequencing and annotation of Brassica cretica.</title>
        <authorList>
            <person name="Studholme D.J."/>
            <person name="Sarris P.F."/>
        </authorList>
    </citation>
    <scope>NUCLEOTIDE SEQUENCE</scope>
    <source>
        <strain evidence="1">PFS-102/07</strain>
        <tissue evidence="1">Leaf</tissue>
    </source>
</reference>
<dbReference type="EMBL" id="QGKY02001015">
    <property type="protein sequence ID" value="KAF2574293.1"/>
    <property type="molecule type" value="Genomic_DNA"/>
</dbReference>
<protein>
    <submittedName>
        <fullName evidence="1">Uncharacterized protein</fullName>
    </submittedName>
</protein>
<gene>
    <name evidence="1" type="ORF">F2Q70_00003667</name>
</gene>
<name>A0A8S9IY71_BRACR</name>